<dbReference type="Proteomes" id="UP001528040">
    <property type="component" value="Unassembled WGS sequence"/>
</dbReference>
<name>A0ABT4VWK2_9RHOB</name>
<dbReference type="NCBIfam" id="NF033788">
    <property type="entry name" value="HTH_metalloreg"/>
    <property type="match status" value="1"/>
</dbReference>
<evidence type="ECO:0000313" key="2">
    <source>
        <dbReference type="EMBL" id="MDA5092623.1"/>
    </source>
</evidence>
<dbReference type="SUPFAM" id="SSF46785">
    <property type="entry name" value="Winged helix' DNA-binding domain"/>
    <property type="match status" value="1"/>
</dbReference>
<dbReference type="SMART" id="SM00418">
    <property type="entry name" value="HTH_ARSR"/>
    <property type="match status" value="1"/>
</dbReference>
<keyword evidence="3" id="KW-1185">Reference proteome</keyword>
<dbReference type="Gene3D" id="1.10.10.10">
    <property type="entry name" value="Winged helix-like DNA-binding domain superfamily/Winged helix DNA-binding domain"/>
    <property type="match status" value="1"/>
</dbReference>
<proteinExistence type="predicted"/>
<dbReference type="InterPro" id="IPR001845">
    <property type="entry name" value="HTH_ArsR_DNA-bd_dom"/>
</dbReference>
<dbReference type="InterPro" id="IPR036390">
    <property type="entry name" value="WH_DNA-bd_sf"/>
</dbReference>
<evidence type="ECO:0000313" key="3">
    <source>
        <dbReference type="Proteomes" id="UP001528040"/>
    </source>
</evidence>
<sequence length="119" mass="13892">MVERKNDRIAEDRLSEILKAASDPTRRQILTLLAQHGPMRVTDIHRQFEISLNAISKHIKVLERGGLVVRRTEWREHMIEVQMDPLRLVDDWFAGLRSIWALRLEALDVLITDKGENDD</sequence>
<dbReference type="PROSITE" id="PS50987">
    <property type="entry name" value="HTH_ARSR_2"/>
    <property type="match status" value="1"/>
</dbReference>
<dbReference type="InterPro" id="IPR011991">
    <property type="entry name" value="ArsR-like_HTH"/>
</dbReference>
<reference evidence="2 3" key="1">
    <citation type="submission" date="2023-01" db="EMBL/GenBank/DDBJ databases">
        <authorList>
            <person name="Yoon J.-W."/>
        </authorList>
    </citation>
    <scope>NUCLEOTIDE SEQUENCE [LARGE SCALE GENOMIC DNA]</scope>
    <source>
        <strain evidence="2 3">KMU-50</strain>
    </source>
</reference>
<dbReference type="Pfam" id="PF12840">
    <property type="entry name" value="HTH_20"/>
    <property type="match status" value="1"/>
</dbReference>
<feature type="domain" description="HTH arsR-type" evidence="1">
    <location>
        <begin position="6"/>
        <end position="114"/>
    </location>
</feature>
<protein>
    <submittedName>
        <fullName evidence="2">Metalloregulator ArsR/SmtB family transcription factor</fullName>
    </submittedName>
</protein>
<comment type="caution">
    <text evidence="2">The sequence shown here is derived from an EMBL/GenBank/DDBJ whole genome shotgun (WGS) entry which is preliminary data.</text>
</comment>
<dbReference type="CDD" id="cd00090">
    <property type="entry name" value="HTH_ARSR"/>
    <property type="match status" value="1"/>
</dbReference>
<accession>A0ABT4VWK2</accession>
<dbReference type="PANTHER" id="PTHR38600:SF2">
    <property type="entry name" value="SLL0088 PROTEIN"/>
    <property type="match status" value="1"/>
</dbReference>
<evidence type="ECO:0000259" key="1">
    <source>
        <dbReference type="PROSITE" id="PS50987"/>
    </source>
</evidence>
<dbReference type="EMBL" id="JAQIIO010000001">
    <property type="protein sequence ID" value="MDA5092623.1"/>
    <property type="molecule type" value="Genomic_DNA"/>
</dbReference>
<dbReference type="RefSeq" id="WP_271052122.1">
    <property type="nucleotide sequence ID" value="NZ_JAQIIO010000001.1"/>
</dbReference>
<gene>
    <name evidence="2" type="ORF">O2N63_00780</name>
</gene>
<dbReference type="InterPro" id="IPR036388">
    <property type="entry name" value="WH-like_DNA-bd_sf"/>
</dbReference>
<dbReference type="PRINTS" id="PR00778">
    <property type="entry name" value="HTHARSR"/>
</dbReference>
<dbReference type="PANTHER" id="PTHR38600">
    <property type="entry name" value="TRANSCRIPTIONAL REGULATORY PROTEIN"/>
    <property type="match status" value="1"/>
</dbReference>
<organism evidence="2 3">
    <name type="scientific">Aliiroseovarius salicola</name>
    <dbReference type="NCBI Taxonomy" id="3009082"/>
    <lineage>
        <taxon>Bacteria</taxon>
        <taxon>Pseudomonadati</taxon>
        <taxon>Pseudomonadota</taxon>
        <taxon>Alphaproteobacteria</taxon>
        <taxon>Rhodobacterales</taxon>
        <taxon>Paracoccaceae</taxon>
        <taxon>Aliiroseovarius</taxon>
    </lineage>
</organism>